<evidence type="ECO:0008006" key="3">
    <source>
        <dbReference type="Google" id="ProtNLM"/>
    </source>
</evidence>
<evidence type="ECO:0000313" key="2">
    <source>
        <dbReference type="Proteomes" id="UP000005101"/>
    </source>
</evidence>
<name>A0ABN0BIM9_BACFG</name>
<dbReference type="Proteomes" id="UP000005101">
    <property type="component" value="Unassembled WGS sequence"/>
</dbReference>
<protein>
    <recommendedName>
        <fullName evidence="3">Integrase catalytic domain-containing protein</fullName>
    </recommendedName>
</protein>
<dbReference type="Gene3D" id="3.30.420.10">
    <property type="entry name" value="Ribonuclease H-like superfamily/Ribonuclease H"/>
    <property type="match status" value="1"/>
</dbReference>
<proteinExistence type="predicted"/>
<keyword evidence="2" id="KW-1185">Reference proteome</keyword>
<dbReference type="InterPro" id="IPR036397">
    <property type="entry name" value="RNaseH_sf"/>
</dbReference>
<evidence type="ECO:0000313" key="1">
    <source>
        <dbReference type="EMBL" id="EFR52780.1"/>
    </source>
</evidence>
<organism evidence="1 2">
    <name type="scientific">Bacteroides fragilis 3_1_12</name>
    <dbReference type="NCBI Taxonomy" id="457424"/>
    <lineage>
        <taxon>Bacteria</taxon>
        <taxon>Pseudomonadati</taxon>
        <taxon>Bacteroidota</taxon>
        <taxon>Bacteroidia</taxon>
        <taxon>Bacteroidales</taxon>
        <taxon>Bacteroidaceae</taxon>
        <taxon>Bacteroides</taxon>
    </lineage>
</organism>
<sequence length="685" mass="79011">MFMPHEWNNIWVVTKDELVPKYYTWEQLKLTIWRYEGKPYGIKRVQRACNNRPMLVSFDSLPIEIQNAIGDPRKVDSILERYYEINPDAVTFYTTVKVGVKGTLETEVQEEYIINASVLQAAIKLKKARELERVSKGITIRGLMATISSDVNGFNKVLRAKYGIEHTLPSSARKFEKTYNEFVKCGYGTLISKKYNNRNAVKNTDEVRALLESMFVSQKHKPTPTEVSRQYEGFLNGYVEIINNETGEVYNPKDFKKLSKRCITSFLASWGSKVVTYSKRGGDRQKHLEQFIPYYDMKQPEYAGSMVSVDDRQPPFEYAPNERVWFYNAVDLGSECLTTWVYGVHKKGVMADFYRQMVRNYAEWGLPLPAELECESNLNSALKDTLLRDGVMFQHVHIEANNPRGKRCERYWRGFRYEKEKKKEGWQARPFAKSEPNQVSPHKVPLIPYEKIVEGCLLDIQEHNNSPHSNTKKYPGKSRWEVFLENQHPSLKAINYKSFLRYLGYKTETSCNAGTIRLQAGKYWLGDDGEIYTGQRLIELLKVVDGKELDVYWIDGNDGQVLKALVYLRGSDRCVCEAIVKPVCVRATIEKTVDGKSAEEITARYIATVNGYVSSRKKAIDKVTVIDNRTAVINNKFKIRGLNSLEIKESVEVEILDQEQNEDGEFEYNPNTVQPSFKKELAETF</sequence>
<gene>
    <name evidence="1" type="ORF">BFAG_01475</name>
</gene>
<dbReference type="EMBL" id="EQ973213">
    <property type="protein sequence ID" value="EFR52780.1"/>
    <property type="molecule type" value="Genomic_DNA"/>
</dbReference>
<reference evidence="1 2" key="1">
    <citation type="submission" date="2008-12" db="EMBL/GenBank/DDBJ databases">
        <title>Annotation of Bacteroides fragilis strain 3_1_12.</title>
        <authorList>
            <consortium name="The Broad Institute Genome Sequencing Platform"/>
            <person name="Ward D."/>
            <person name="Young S.K."/>
            <person name="Kodira C.D."/>
            <person name="Zeng Q."/>
            <person name="Koehrsen M."/>
            <person name="Alvarado L."/>
            <person name="Berlin A."/>
            <person name="Borenstein D."/>
            <person name="Chen Z."/>
            <person name="Engels R."/>
            <person name="Freedman E."/>
            <person name="Gellesch M."/>
            <person name="Goldberg J."/>
            <person name="Griggs A."/>
            <person name="Gujja S."/>
            <person name="Heiman D."/>
            <person name="Hepburn T."/>
            <person name="Howarth C."/>
            <person name="Jen D."/>
            <person name="Larson L."/>
            <person name="Lewis B."/>
            <person name="Mehta T."/>
            <person name="Park D."/>
            <person name="Pearson M."/>
            <person name="Roberts A."/>
            <person name="Saif S."/>
            <person name="Shea T."/>
            <person name="Shenoy N."/>
            <person name="Sisk P."/>
            <person name="Stolte C."/>
            <person name="Sykes S."/>
            <person name="Walk T."/>
            <person name="White J."/>
            <person name="Yandava C."/>
            <person name="Allen-Vercoe E."/>
            <person name="Strauss J."/>
            <person name="Ambrose C."/>
            <person name="Lander E."/>
            <person name="Nusbaum C."/>
            <person name="Galagan J."/>
            <person name="Birren B."/>
        </authorList>
    </citation>
    <scope>NUCLEOTIDE SEQUENCE [LARGE SCALE GENOMIC DNA]</scope>
    <source>
        <strain evidence="1 2">3_1_12</strain>
    </source>
</reference>
<accession>A0ABN0BIM9</accession>